<evidence type="ECO:0000313" key="2">
    <source>
        <dbReference type="EMBL" id="SDE96948.1"/>
    </source>
</evidence>
<dbReference type="Gene3D" id="1.10.10.10">
    <property type="entry name" value="Winged helix-like DNA-binding domain superfamily/Winged helix DNA-binding domain"/>
    <property type="match status" value="1"/>
</dbReference>
<dbReference type="InterPro" id="IPR000281">
    <property type="entry name" value="HTH_RpiR"/>
</dbReference>
<dbReference type="Proteomes" id="UP000198994">
    <property type="component" value="Unassembled WGS sequence"/>
</dbReference>
<dbReference type="STRING" id="282683.SAMN04488105_110149"/>
<keyword evidence="3" id="KW-1185">Reference proteome</keyword>
<dbReference type="GO" id="GO:0097367">
    <property type="term" value="F:carbohydrate derivative binding"/>
    <property type="evidence" value="ECO:0007669"/>
    <property type="project" value="InterPro"/>
</dbReference>
<evidence type="ECO:0000259" key="1">
    <source>
        <dbReference type="PROSITE" id="PS51071"/>
    </source>
</evidence>
<name>A0A1G7H954_9RHOB</name>
<dbReference type="EMBL" id="FNAV01000010">
    <property type="protein sequence ID" value="SDE96948.1"/>
    <property type="molecule type" value="Genomic_DNA"/>
</dbReference>
<dbReference type="SUPFAM" id="SSF46689">
    <property type="entry name" value="Homeodomain-like"/>
    <property type="match status" value="1"/>
</dbReference>
<accession>A0A1G7H954</accession>
<dbReference type="InterPro" id="IPR009057">
    <property type="entry name" value="Homeodomain-like_sf"/>
</dbReference>
<gene>
    <name evidence="2" type="ORF">SAMN04488105_110149</name>
</gene>
<dbReference type="SUPFAM" id="SSF53697">
    <property type="entry name" value="SIS domain"/>
    <property type="match status" value="1"/>
</dbReference>
<dbReference type="Pfam" id="PF01418">
    <property type="entry name" value="HTH_6"/>
    <property type="match status" value="1"/>
</dbReference>
<dbReference type="GO" id="GO:1901135">
    <property type="term" value="P:carbohydrate derivative metabolic process"/>
    <property type="evidence" value="ECO:0007669"/>
    <property type="project" value="InterPro"/>
</dbReference>
<evidence type="ECO:0000313" key="3">
    <source>
        <dbReference type="Proteomes" id="UP000198994"/>
    </source>
</evidence>
<dbReference type="InterPro" id="IPR046348">
    <property type="entry name" value="SIS_dom_sf"/>
</dbReference>
<dbReference type="GO" id="GO:0003677">
    <property type="term" value="F:DNA binding"/>
    <property type="evidence" value="ECO:0007669"/>
    <property type="project" value="InterPro"/>
</dbReference>
<dbReference type="PROSITE" id="PS51071">
    <property type="entry name" value="HTH_RPIR"/>
    <property type="match status" value="1"/>
</dbReference>
<dbReference type="OrthoDB" id="8582409at2"/>
<reference evidence="3" key="1">
    <citation type="submission" date="2016-10" db="EMBL/GenBank/DDBJ databases">
        <authorList>
            <person name="Varghese N."/>
            <person name="Submissions S."/>
        </authorList>
    </citation>
    <scope>NUCLEOTIDE SEQUENCE [LARGE SCALE GENOMIC DNA]</scope>
    <source>
        <strain evidence="3">DSM 10146</strain>
    </source>
</reference>
<dbReference type="Gene3D" id="3.40.50.10490">
    <property type="entry name" value="Glucose-6-phosphate isomerase like protein, domain 1"/>
    <property type="match status" value="1"/>
</dbReference>
<sequence>MSHGFASYAEAPIDEFVSKVEQGLHALPKQEAKVAQYFLLNLNSVSFETGKSIAQKAGVAEITVGRMLRRFGCAGMKEFKAMLRHRYSVTGASIADDGFELPEDWQEQMNAELRAVSTVYSRIGTPAFRAAERYLTEAEEVYVTGFQTVRGLAEDVARRLALARARVRFLSGHDSMLSEWLDPPAPGSSCLLIIDVIPYAAECETIARLARDQGRSVVVVTDEYCHWAQEVTDAVINAPSKTGLFLESILGLNAATSLLVHMAANGRSADIDERMRDWKRLAQSIGIF</sequence>
<feature type="domain" description="HTH rpiR-type" evidence="1">
    <location>
        <begin position="14"/>
        <end position="90"/>
    </location>
</feature>
<organism evidence="2 3">
    <name type="scientific">Salipiger thiooxidans</name>
    <dbReference type="NCBI Taxonomy" id="282683"/>
    <lineage>
        <taxon>Bacteria</taxon>
        <taxon>Pseudomonadati</taxon>
        <taxon>Pseudomonadota</taxon>
        <taxon>Alphaproteobacteria</taxon>
        <taxon>Rhodobacterales</taxon>
        <taxon>Roseobacteraceae</taxon>
        <taxon>Salipiger</taxon>
    </lineage>
</organism>
<dbReference type="GO" id="GO:0003700">
    <property type="term" value="F:DNA-binding transcription factor activity"/>
    <property type="evidence" value="ECO:0007669"/>
    <property type="project" value="InterPro"/>
</dbReference>
<dbReference type="AlphaFoldDB" id="A0A1G7H954"/>
<proteinExistence type="predicted"/>
<dbReference type="InterPro" id="IPR047640">
    <property type="entry name" value="RpiR-like"/>
</dbReference>
<protein>
    <submittedName>
        <fullName evidence="2">Transcriptional regulator, RpiR family</fullName>
    </submittedName>
</protein>
<dbReference type="RefSeq" id="WP_089961103.1">
    <property type="nucleotide sequence ID" value="NZ_FNAV01000010.1"/>
</dbReference>
<dbReference type="PANTHER" id="PTHR30514:SF18">
    <property type="entry name" value="RPIR-FAMILY TRANSCRIPTIONAL REGULATOR"/>
    <property type="match status" value="1"/>
</dbReference>
<dbReference type="PANTHER" id="PTHR30514">
    <property type="entry name" value="GLUCOKINASE"/>
    <property type="match status" value="1"/>
</dbReference>
<dbReference type="InterPro" id="IPR036388">
    <property type="entry name" value="WH-like_DNA-bd_sf"/>
</dbReference>